<dbReference type="InterPro" id="IPR000182">
    <property type="entry name" value="GNAT_dom"/>
</dbReference>
<dbReference type="RefSeq" id="WP_271316161.1">
    <property type="nucleotide sequence ID" value="NZ_JAAGKO020000026.1"/>
</dbReference>
<accession>A0AA90H7U4</accession>
<dbReference type="Proteomes" id="UP001156398">
    <property type="component" value="Unassembled WGS sequence"/>
</dbReference>
<gene>
    <name evidence="4" type="ORF">POF43_018305</name>
    <name evidence="5" type="ORF">POF50_022780</name>
</gene>
<dbReference type="CDD" id="cd04301">
    <property type="entry name" value="NAT_SF"/>
    <property type="match status" value="1"/>
</dbReference>
<dbReference type="PANTHER" id="PTHR43877:SF2">
    <property type="entry name" value="AMINOALKYLPHOSPHONATE N-ACETYLTRANSFERASE-RELATED"/>
    <property type="match status" value="1"/>
</dbReference>
<keyword evidence="6" id="KW-1185">Reference proteome</keyword>
<proteinExistence type="predicted"/>
<dbReference type="PROSITE" id="PS51186">
    <property type="entry name" value="GNAT"/>
    <property type="match status" value="2"/>
</dbReference>
<reference evidence="5 6" key="1">
    <citation type="submission" date="2023-05" db="EMBL/GenBank/DDBJ databases">
        <title>Streptantibioticus silvisoli sp. nov., acidotolerant actinomycetes 1 from pine litter.</title>
        <authorList>
            <person name="Swiecimska M."/>
            <person name="Golinska P."/>
            <person name="Sangal V."/>
            <person name="Wachnowicz B."/>
            <person name="Goodfellow M."/>
        </authorList>
    </citation>
    <scope>NUCLEOTIDE SEQUENCE</scope>
    <source>
        <strain evidence="5">SL13</strain>
        <strain evidence="4 6">SL54</strain>
    </source>
</reference>
<organism evidence="5">
    <name type="scientific">Streptantibioticus silvisoli</name>
    <dbReference type="NCBI Taxonomy" id="2705255"/>
    <lineage>
        <taxon>Bacteria</taxon>
        <taxon>Bacillati</taxon>
        <taxon>Actinomycetota</taxon>
        <taxon>Actinomycetes</taxon>
        <taxon>Kitasatosporales</taxon>
        <taxon>Streptomycetaceae</taxon>
        <taxon>Streptantibioticus</taxon>
    </lineage>
</organism>
<feature type="domain" description="N-acetyltransferase" evidence="3">
    <location>
        <begin position="1"/>
        <end position="132"/>
    </location>
</feature>
<name>A0AA90H7U4_9ACTN</name>
<dbReference type="Pfam" id="PF00583">
    <property type="entry name" value="Acetyltransf_1"/>
    <property type="match status" value="2"/>
</dbReference>
<dbReference type="InterPro" id="IPR016181">
    <property type="entry name" value="Acyl_CoA_acyltransferase"/>
</dbReference>
<feature type="domain" description="N-acetyltransferase" evidence="3">
    <location>
        <begin position="126"/>
        <end position="279"/>
    </location>
</feature>
<comment type="caution">
    <text evidence="5">The sequence shown here is derived from an EMBL/GenBank/DDBJ whole genome shotgun (WGS) entry which is preliminary data.</text>
</comment>
<evidence type="ECO:0000259" key="3">
    <source>
        <dbReference type="PROSITE" id="PS51186"/>
    </source>
</evidence>
<sequence>MTTTLRPAAPEETGPDGARARSFVVRVNGREAGRVRLTTDPRHGPRVGVIDVLEIDEPDRRRGRGAVAALAAEEVLRGWGCRRARAEVPAGSRYGLRLAAALGYREVNRRMVKALTAPAPQPPGGLAIRTMSPQDYRAWFTRTRADIVRKWADEGLSPQQAVALADADYATLLPDGPGTEGTALRVLSRDGVDLGWLWLRIALPGGGAVLPWVYLIEIAAGQRGHGHGRTLMRVAEAECLGAGADSLGLNVFTDNVPAMSLYASLGYRPTTHVMDKPLT</sequence>
<dbReference type="EMBL" id="JAAGKO020000026">
    <property type="protein sequence ID" value="MDI5964651.1"/>
    <property type="molecule type" value="Genomic_DNA"/>
</dbReference>
<evidence type="ECO:0000256" key="1">
    <source>
        <dbReference type="ARBA" id="ARBA00022679"/>
    </source>
</evidence>
<keyword evidence="1" id="KW-0808">Transferase</keyword>
<evidence type="ECO:0000313" key="5">
    <source>
        <dbReference type="EMBL" id="MDI5972124.1"/>
    </source>
</evidence>
<evidence type="ECO:0000313" key="4">
    <source>
        <dbReference type="EMBL" id="MDI5964651.1"/>
    </source>
</evidence>
<dbReference type="GO" id="GO:0016747">
    <property type="term" value="F:acyltransferase activity, transferring groups other than amino-acyl groups"/>
    <property type="evidence" value="ECO:0007669"/>
    <property type="project" value="InterPro"/>
</dbReference>
<keyword evidence="2" id="KW-0012">Acyltransferase</keyword>
<dbReference type="EMBL" id="JABXJJ020000029">
    <property type="protein sequence ID" value="MDI5972124.1"/>
    <property type="molecule type" value="Genomic_DNA"/>
</dbReference>
<protein>
    <submittedName>
        <fullName evidence="5">GNAT family N-acetyltransferase</fullName>
    </submittedName>
</protein>
<dbReference type="SUPFAM" id="SSF55729">
    <property type="entry name" value="Acyl-CoA N-acyltransferases (Nat)"/>
    <property type="match status" value="2"/>
</dbReference>
<dbReference type="Gene3D" id="3.40.630.30">
    <property type="match status" value="2"/>
</dbReference>
<evidence type="ECO:0000256" key="2">
    <source>
        <dbReference type="ARBA" id="ARBA00023315"/>
    </source>
</evidence>
<dbReference type="AlphaFoldDB" id="A0AA90H7U4"/>
<dbReference type="PANTHER" id="PTHR43877">
    <property type="entry name" value="AMINOALKYLPHOSPHONATE N-ACETYLTRANSFERASE-RELATED-RELATED"/>
    <property type="match status" value="1"/>
</dbReference>
<dbReference type="InterPro" id="IPR050832">
    <property type="entry name" value="Bact_Acetyltransf"/>
</dbReference>
<evidence type="ECO:0000313" key="6">
    <source>
        <dbReference type="Proteomes" id="UP001156398"/>
    </source>
</evidence>